<sequence length="378" mass="41882">MIYFDNSATTVKKPDSVSMAVYKAIASGNYGNPSRGSHDFSLNALEGLYKTRSVIADFFGVEDPLKVVLVSNVTTGLNLAIRGLLSDRDHVITSDAEHNSVLRPLYQLENLGAEISFLPLDKRGNIEIEKLEESLRPSTKAVVITQASNVSGIATDLDYVFDFCIKNNLILIVDGAQGAGTLNFKLRGRKFPDMVYAFTGHKSLYGPQGTGGLIFVGDLSPKAVFSGGSGIDSFNREQPNMLPDIFEYGTQNIHSNLGLLEGIKYLNDLGMEKVEDKLHSLANYFYNEVSKNKNVTLYNEFHRSCAPIVSLNVKDYSSGKTSDILWNKYKVATRGGSHCAQRYHESMGTKERGMVRFSFSTFNTFKELDYVLEVLEII</sequence>
<dbReference type="GO" id="GO:0008483">
    <property type="term" value="F:transaminase activity"/>
    <property type="evidence" value="ECO:0007669"/>
    <property type="project" value="UniProtKB-KW"/>
</dbReference>
<feature type="domain" description="Aminotransferase class V" evidence="1">
    <location>
        <begin position="2"/>
        <end position="371"/>
    </location>
</feature>
<dbReference type="AlphaFoldDB" id="A0A437S9C4"/>
<gene>
    <name evidence="2" type="ORF">EF514_01880</name>
</gene>
<dbReference type="EMBL" id="RLIH01000002">
    <property type="protein sequence ID" value="RVU55501.1"/>
    <property type="molecule type" value="Genomic_DNA"/>
</dbReference>
<dbReference type="OrthoDB" id="9804366at2"/>
<dbReference type="InterPro" id="IPR015424">
    <property type="entry name" value="PyrdxlP-dep_Trfase"/>
</dbReference>
<dbReference type="InterPro" id="IPR015422">
    <property type="entry name" value="PyrdxlP-dep_Trfase_small"/>
</dbReference>
<proteinExistence type="predicted"/>
<dbReference type="InterPro" id="IPR015421">
    <property type="entry name" value="PyrdxlP-dep_Trfase_major"/>
</dbReference>
<dbReference type="PANTHER" id="PTHR43586">
    <property type="entry name" value="CYSTEINE DESULFURASE"/>
    <property type="match status" value="1"/>
</dbReference>
<dbReference type="SUPFAM" id="SSF53383">
    <property type="entry name" value="PLP-dependent transferases"/>
    <property type="match status" value="1"/>
</dbReference>
<dbReference type="RefSeq" id="WP_127723244.1">
    <property type="nucleotide sequence ID" value="NZ_RLIH01000002.1"/>
</dbReference>
<dbReference type="Proteomes" id="UP000288812">
    <property type="component" value="Unassembled WGS sequence"/>
</dbReference>
<dbReference type="Pfam" id="PF00266">
    <property type="entry name" value="Aminotran_5"/>
    <property type="match status" value="1"/>
</dbReference>
<evidence type="ECO:0000313" key="3">
    <source>
        <dbReference type="Proteomes" id="UP000288812"/>
    </source>
</evidence>
<dbReference type="Gene3D" id="3.40.640.10">
    <property type="entry name" value="Type I PLP-dependent aspartate aminotransferase-like (Major domain)"/>
    <property type="match status" value="1"/>
</dbReference>
<evidence type="ECO:0000259" key="1">
    <source>
        <dbReference type="Pfam" id="PF00266"/>
    </source>
</evidence>
<comment type="caution">
    <text evidence="2">The sequence shown here is derived from an EMBL/GenBank/DDBJ whole genome shotgun (WGS) entry which is preliminary data.</text>
</comment>
<dbReference type="InterPro" id="IPR000192">
    <property type="entry name" value="Aminotrans_V_dom"/>
</dbReference>
<name>A0A437S9C4_9FIRM</name>
<keyword evidence="3" id="KW-1185">Reference proteome</keyword>
<dbReference type="PANTHER" id="PTHR43586:SF4">
    <property type="entry name" value="ISOPENICILLIN N EPIMERASE"/>
    <property type="match status" value="1"/>
</dbReference>
<reference evidence="2 3" key="1">
    <citation type="submission" date="2018-11" db="EMBL/GenBank/DDBJ databases">
        <title>Genome sequencing and assembly of Anaerosphaera sp. nov., GS7-6-2.</title>
        <authorList>
            <person name="Rettenmaier R."/>
            <person name="Liebl W."/>
            <person name="Zverlov V."/>
        </authorList>
    </citation>
    <scope>NUCLEOTIDE SEQUENCE [LARGE SCALE GENOMIC DNA]</scope>
    <source>
        <strain evidence="2 3">GS7-6-2</strain>
    </source>
</reference>
<keyword evidence="2" id="KW-0808">Transferase</keyword>
<accession>A0A437S9C4</accession>
<organism evidence="2 3">
    <name type="scientific">Anaerosphaera multitolerans</name>
    <dbReference type="NCBI Taxonomy" id="2487351"/>
    <lineage>
        <taxon>Bacteria</taxon>
        <taxon>Bacillati</taxon>
        <taxon>Bacillota</taxon>
        <taxon>Tissierellia</taxon>
        <taxon>Tissierellales</taxon>
        <taxon>Peptoniphilaceae</taxon>
        <taxon>Anaerosphaera</taxon>
    </lineage>
</organism>
<protein>
    <submittedName>
        <fullName evidence="2">Aminotransferase class V-fold PLP-dependent enzyme</fullName>
    </submittedName>
</protein>
<keyword evidence="2" id="KW-0032">Aminotransferase</keyword>
<dbReference type="Gene3D" id="3.90.1150.10">
    <property type="entry name" value="Aspartate Aminotransferase, domain 1"/>
    <property type="match status" value="1"/>
</dbReference>
<evidence type="ECO:0000313" key="2">
    <source>
        <dbReference type="EMBL" id="RVU55501.1"/>
    </source>
</evidence>